<organism evidence="1 2">
    <name type="scientific">Lactobacillus nasalidis</name>
    <dbReference type="NCBI Taxonomy" id="2797258"/>
    <lineage>
        <taxon>Bacteria</taxon>
        <taxon>Bacillati</taxon>
        <taxon>Bacillota</taxon>
        <taxon>Bacilli</taxon>
        <taxon>Lactobacillales</taxon>
        <taxon>Lactobacillaceae</taxon>
        <taxon>Lactobacillus</taxon>
    </lineage>
</organism>
<gene>
    <name evidence="1" type="ORF">lacNasYZ03_06340</name>
</gene>
<reference evidence="2" key="1">
    <citation type="submission" date="2021-01" db="EMBL/GenBank/DDBJ databases">
        <title>Draft genome sequence of Nasalis larvatus strain YZ03.</title>
        <authorList>
            <person name="Suzuki-Hashido N."/>
            <person name="Tsuchida S."/>
            <person name="Hayakawa T."/>
        </authorList>
    </citation>
    <scope>NUCLEOTIDE SEQUENCE [LARGE SCALE GENOMIC DNA]</scope>
    <source>
        <strain evidence="2">YZ03</strain>
    </source>
</reference>
<sequence>MEVSVSLKNVAVDVKKSPLLHDVSFDLHPGDIVQLIGENLVNQPCLESSLAY</sequence>
<accession>A0ABQ3W7V9</accession>
<evidence type="ECO:0000313" key="1">
    <source>
        <dbReference type="EMBL" id="GHW00947.1"/>
    </source>
</evidence>
<dbReference type="Proteomes" id="UP000616547">
    <property type="component" value="Unassembled WGS sequence"/>
</dbReference>
<keyword evidence="2" id="KW-1185">Reference proteome</keyword>
<evidence type="ECO:0000313" key="2">
    <source>
        <dbReference type="Proteomes" id="UP000616547"/>
    </source>
</evidence>
<dbReference type="Gene3D" id="3.40.50.300">
    <property type="entry name" value="P-loop containing nucleotide triphosphate hydrolases"/>
    <property type="match status" value="1"/>
</dbReference>
<proteinExistence type="predicted"/>
<name>A0ABQ3W7V9_9LACO</name>
<evidence type="ECO:0008006" key="3">
    <source>
        <dbReference type="Google" id="ProtNLM"/>
    </source>
</evidence>
<dbReference type="EMBL" id="BOCI01000161">
    <property type="protein sequence ID" value="GHW00947.1"/>
    <property type="molecule type" value="Genomic_DNA"/>
</dbReference>
<dbReference type="InterPro" id="IPR027417">
    <property type="entry name" value="P-loop_NTPase"/>
</dbReference>
<protein>
    <recommendedName>
        <fullName evidence="3">ABC transporter ATP-binding protein</fullName>
    </recommendedName>
</protein>
<comment type="caution">
    <text evidence="1">The sequence shown here is derived from an EMBL/GenBank/DDBJ whole genome shotgun (WGS) entry which is preliminary data.</text>
</comment>
<dbReference type="SUPFAM" id="SSF52540">
    <property type="entry name" value="P-loop containing nucleoside triphosphate hydrolases"/>
    <property type="match status" value="1"/>
</dbReference>